<proteinExistence type="predicted"/>
<dbReference type="EMBL" id="UINC01021481">
    <property type="protein sequence ID" value="SVA89110.1"/>
    <property type="molecule type" value="Genomic_DNA"/>
</dbReference>
<dbReference type="InterPro" id="IPR016181">
    <property type="entry name" value="Acyl_CoA_acyltransferase"/>
</dbReference>
<dbReference type="AlphaFoldDB" id="A0A381ZIN9"/>
<feature type="domain" description="N-acetyltransferase" evidence="1">
    <location>
        <begin position="2"/>
        <end position="163"/>
    </location>
</feature>
<accession>A0A381ZIN9</accession>
<dbReference type="PIRSF" id="PIRSF028520">
    <property type="entry name" value="UCP028520"/>
    <property type="match status" value="1"/>
</dbReference>
<dbReference type="Gene3D" id="3.40.630.30">
    <property type="match status" value="1"/>
</dbReference>
<reference evidence="2" key="1">
    <citation type="submission" date="2018-05" db="EMBL/GenBank/DDBJ databases">
        <authorList>
            <person name="Lanie J.A."/>
            <person name="Ng W.-L."/>
            <person name="Kazmierczak K.M."/>
            <person name="Andrzejewski T.M."/>
            <person name="Davidsen T.M."/>
            <person name="Wayne K.J."/>
            <person name="Tettelin H."/>
            <person name="Glass J.I."/>
            <person name="Rusch D."/>
            <person name="Podicherti R."/>
            <person name="Tsui H.-C.T."/>
            <person name="Winkler M.E."/>
        </authorList>
    </citation>
    <scope>NUCLEOTIDE SEQUENCE</scope>
</reference>
<dbReference type="InterPro" id="IPR000182">
    <property type="entry name" value="GNAT_dom"/>
</dbReference>
<dbReference type="GO" id="GO:0016747">
    <property type="term" value="F:acyltransferase activity, transferring groups other than amino-acyl groups"/>
    <property type="evidence" value="ECO:0007669"/>
    <property type="project" value="InterPro"/>
</dbReference>
<dbReference type="InterPro" id="IPR016890">
    <property type="entry name" value="UCP028520"/>
</dbReference>
<evidence type="ECO:0000313" key="2">
    <source>
        <dbReference type="EMBL" id="SVA89110.1"/>
    </source>
</evidence>
<protein>
    <recommendedName>
        <fullName evidence="1">N-acetyltransferase domain-containing protein</fullName>
    </recommendedName>
</protein>
<gene>
    <name evidence="2" type="ORF">METZ01_LOCUS141964</name>
</gene>
<dbReference type="CDD" id="cd04301">
    <property type="entry name" value="NAT_SF"/>
    <property type="match status" value="1"/>
</dbReference>
<sequence length="164" mass="19128">MFKLRESKVDDLETIRTINEDAIPAVNTVSTEELLWYYEKSLYFKVSVDEKDKVCGFLLVLPTGLNYESLNYKWFSKNFLDFVYIDRIVIKNEFRGMGIGKSLYLDLEQYVGKDIKRIACEFNIKPENPISKSFHLGLEYKRVGTQLTELGTKEVSLMIKEVND</sequence>
<dbReference type="Pfam" id="PF00583">
    <property type="entry name" value="Acetyltransf_1"/>
    <property type="match status" value="1"/>
</dbReference>
<name>A0A381ZIN9_9ZZZZ</name>
<dbReference type="PROSITE" id="PS51186">
    <property type="entry name" value="GNAT"/>
    <property type="match status" value="1"/>
</dbReference>
<evidence type="ECO:0000259" key="1">
    <source>
        <dbReference type="PROSITE" id="PS51186"/>
    </source>
</evidence>
<organism evidence="2">
    <name type="scientific">marine metagenome</name>
    <dbReference type="NCBI Taxonomy" id="408172"/>
    <lineage>
        <taxon>unclassified sequences</taxon>
        <taxon>metagenomes</taxon>
        <taxon>ecological metagenomes</taxon>
    </lineage>
</organism>
<dbReference type="SUPFAM" id="SSF55729">
    <property type="entry name" value="Acyl-CoA N-acyltransferases (Nat)"/>
    <property type="match status" value="1"/>
</dbReference>